<comment type="subcellular location">
    <subcellularLocation>
        <location evidence="1">Secreted</location>
    </subcellularLocation>
</comment>
<dbReference type="PANTHER" id="PTHR11848">
    <property type="entry name" value="TGF-BETA FAMILY"/>
    <property type="match status" value="1"/>
</dbReference>
<keyword evidence="3" id="KW-0217">Developmental protein</keyword>
<dbReference type="GeneTree" id="ENSGT00940000163919"/>
<dbReference type="AlphaFoldDB" id="A0A8C4Q749"/>
<dbReference type="OMA" id="DSHNATN"/>
<dbReference type="SUPFAM" id="SSF57501">
    <property type="entry name" value="Cystine-knot cytokines"/>
    <property type="match status" value="1"/>
</dbReference>
<proteinExistence type="inferred from homology"/>
<feature type="domain" description="TGF-beta family profile" evidence="11">
    <location>
        <begin position="88"/>
        <end position="208"/>
    </location>
</feature>
<dbReference type="GO" id="GO:0008083">
    <property type="term" value="F:growth factor activity"/>
    <property type="evidence" value="ECO:0007669"/>
    <property type="project" value="UniProtKB-KW"/>
</dbReference>
<protein>
    <recommendedName>
        <fullName evidence="11">TGF-beta family profile domain-containing protein</fullName>
    </recommendedName>
</protein>
<dbReference type="Gene3D" id="2.10.90.10">
    <property type="entry name" value="Cystine-knot cytokines"/>
    <property type="match status" value="1"/>
</dbReference>
<keyword evidence="6" id="KW-0732">Signal</keyword>
<evidence type="ECO:0000256" key="1">
    <source>
        <dbReference type="ARBA" id="ARBA00004613"/>
    </source>
</evidence>
<evidence type="ECO:0000256" key="9">
    <source>
        <dbReference type="ARBA" id="ARBA00023180"/>
    </source>
</evidence>
<keyword evidence="9" id="KW-0325">Glycoprotein</keyword>
<dbReference type="PANTHER" id="PTHR11848:SF159">
    <property type="entry name" value="NODAL HOMOLOG"/>
    <property type="match status" value="1"/>
</dbReference>
<dbReference type="Pfam" id="PF00019">
    <property type="entry name" value="TGF_beta"/>
    <property type="match status" value="1"/>
</dbReference>
<dbReference type="GO" id="GO:0009888">
    <property type="term" value="P:tissue development"/>
    <property type="evidence" value="ECO:0007669"/>
    <property type="project" value="UniProtKB-ARBA"/>
</dbReference>
<keyword evidence="4" id="KW-0964">Secreted</keyword>
<keyword evidence="7 10" id="KW-0339">Growth factor</keyword>
<organism evidence="12 13">
    <name type="scientific">Eptatretus burgeri</name>
    <name type="common">Inshore hagfish</name>
    <dbReference type="NCBI Taxonomy" id="7764"/>
    <lineage>
        <taxon>Eukaryota</taxon>
        <taxon>Metazoa</taxon>
        <taxon>Chordata</taxon>
        <taxon>Craniata</taxon>
        <taxon>Vertebrata</taxon>
        <taxon>Cyclostomata</taxon>
        <taxon>Myxini</taxon>
        <taxon>Myxiniformes</taxon>
        <taxon>Myxinidae</taxon>
        <taxon>Eptatretinae</taxon>
        <taxon>Eptatretus</taxon>
    </lineage>
</organism>
<evidence type="ECO:0000313" key="13">
    <source>
        <dbReference type="Proteomes" id="UP000694388"/>
    </source>
</evidence>
<evidence type="ECO:0000256" key="6">
    <source>
        <dbReference type="ARBA" id="ARBA00022729"/>
    </source>
</evidence>
<keyword evidence="13" id="KW-1185">Reference proteome</keyword>
<dbReference type="GO" id="GO:0007369">
    <property type="term" value="P:gastrulation"/>
    <property type="evidence" value="ECO:0007669"/>
    <property type="project" value="UniProtKB-ARBA"/>
</dbReference>
<evidence type="ECO:0000256" key="2">
    <source>
        <dbReference type="ARBA" id="ARBA00006656"/>
    </source>
</evidence>
<dbReference type="Proteomes" id="UP000694388">
    <property type="component" value="Unplaced"/>
</dbReference>
<evidence type="ECO:0000256" key="10">
    <source>
        <dbReference type="RuleBase" id="RU000354"/>
    </source>
</evidence>
<dbReference type="PROSITE" id="PS51362">
    <property type="entry name" value="TGF_BETA_2"/>
    <property type="match status" value="1"/>
</dbReference>
<evidence type="ECO:0000256" key="4">
    <source>
        <dbReference type="ARBA" id="ARBA00022525"/>
    </source>
</evidence>
<evidence type="ECO:0000259" key="11">
    <source>
        <dbReference type="PROSITE" id="PS51362"/>
    </source>
</evidence>
<dbReference type="Ensembl" id="ENSEBUT00000011613.1">
    <property type="protein sequence ID" value="ENSEBUP00000011055.1"/>
    <property type="gene ID" value="ENSEBUG00000007100.1"/>
</dbReference>
<sequence length="208" mass="24132">MDLSNLVLLWCRHDGPNRLLLIYNVTDAVTRWLSGNNMGLHWRTKHLIVQHVFLVLYSRSIRSLQPSVPPSLLHAATQSKYVMDEAVRPLSQSRNRRHGWTIAETSMCRRVDLLIDFQLLGWGDIVVYPMRFNAFRCEGECPSPVDHRYKPTNHAYMQSLLRRFEPERVPAPCCSPIRHSARNLLYREADAVHLRTLTDVVVEECGCR</sequence>
<dbReference type="InterPro" id="IPR001839">
    <property type="entry name" value="TGF-b_C"/>
</dbReference>
<keyword evidence="5" id="KW-0165">Cleavage on pair of basic residues</keyword>
<evidence type="ECO:0000256" key="5">
    <source>
        <dbReference type="ARBA" id="ARBA00022685"/>
    </source>
</evidence>
<dbReference type="GO" id="GO:0005615">
    <property type="term" value="C:extracellular space"/>
    <property type="evidence" value="ECO:0007669"/>
    <property type="project" value="TreeGrafter"/>
</dbReference>
<keyword evidence="8" id="KW-1015">Disulfide bond</keyword>
<dbReference type="FunFam" id="2.10.90.10:FF:000001">
    <property type="entry name" value="Bone morphogenetic protein 4"/>
    <property type="match status" value="1"/>
</dbReference>
<comment type="similarity">
    <text evidence="2 10">Belongs to the TGF-beta family.</text>
</comment>
<dbReference type="InterPro" id="IPR017948">
    <property type="entry name" value="TGFb_CS"/>
</dbReference>
<dbReference type="InterPro" id="IPR015615">
    <property type="entry name" value="TGF-beta-rel"/>
</dbReference>
<name>A0A8C4Q749_EPTBU</name>
<dbReference type="PROSITE" id="PS00250">
    <property type="entry name" value="TGF_BETA_1"/>
    <property type="match status" value="1"/>
</dbReference>
<dbReference type="InterPro" id="IPR029034">
    <property type="entry name" value="Cystine-knot_cytokine"/>
</dbReference>
<evidence type="ECO:0000256" key="7">
    <source>
        <dbReference type="ARBA" id="ARBA00023030"/>
    </source>
</evidence>
<dbReference type="GO" id="GO:0005125">
    <property type="term" value="F:cytokine activity"/>
    <property type="evidence" value="ECO:0007669"/>
    <property type="project" value="TreeGrafter"/>
</dbReference>
<evidence type="ECO:0000256" key="3">
    <source>
        <dbReference type="ARBA" id="ARBA00022473"/>
    </source>
</evidence>
<evidence type="ECO:0000256" key="8">
    <source>
        <dbReference type="ARBA" id="ARBA00023157"/>
    </source>
</evidence>
<dbReference type="SMART" id="SM00204">
    <property type="entry name" value="TGFB"/>
    <property type="match status" value="1"/>
</dbReference>
<accession>A0A8C4Q749</accession>
<reference evidence="12" key="2">
    <citation type="submission" date="2025-09" db="UniProtKB">
        <authorList>
            <consortium name="Ensembl"/>
        </authorList>
    </citation>
    <scope>IDENTIFICATION</scope>
</reference>
<reference evidence="12" key="1">
    <citation type="submission" date="2025-08" db="UniProtKB">
        <authorList>
            <consortium name="Ensembl"/>
        </authorList>
    </citation>
    <scope>IDENTIFICATION</scope>
</reference>
<evidence type="ECO:0000313" key="12">
    <source>
        <dbReference type="Ensembl" id="ENSEBUP00000011055.1"/>
    </source>
</evidence>